<accession>A0A930Q0C1</accession>
<dbReference type="Pfam" id="PF00176">
    <property type="entry name" value="SNF2-rel_dom"/>
    <property type="match status" value="1"/>
</dbReference>
<dbReference type="EMBL" id="JABZXS010000001">
    <property type="protein sequence ID" value="MBF1672621.1"/>
    <property type="molecule type" value="Genomic_DNA"/>
</dbReference>
<dbReference type="Gene3D" id="3.40.50.300">
    <property type="entry name" value="P-loop containing nucleotide triphosphate hydrolases"/>
    <property type="match status" value="1"/>
</dbReference>
<reference evidence="2" key="1">
    <citation type="submission" date="2020-04" db="EMBL/GenBank/DDBJ databases">
        <title>Deep metagenomics examines the oral microbiome during advanced dental caries in children, revealing novel taxa and co-occurrences with host molecules.</title>
        <authorList>
            <person name="Baker J.L."/>
            <person name="Morton J.T."/>
            <person name="Dinis M."/>
            <person name="Alvarez R."/>
            <person name="Tran N.C."/>
            <person name="Knight R."/>
            <person name="Edlund A."/>
        </authorList>
    </citation>
    <scope>NUCLEOTIDE SEQUENCE</scope>
    <source>
        <strain evidence="2">JCVI_47_bin.3</strain>
    </source>
</reference>
<dbReference type="PROSITE" id="PS51192">
    <property type="entry name" value="HELICASE_ATP_BIND_1"/>
    <property type="match status" value="1"/>
</dbReference>
<dbReference type="PANTHER" id="PTHR10799">
    <property type="entry name" value="SNF2/RAD54 HELICASE FAMILY"/>
    <property type="match status" value="1"/>
</dbReference>
<sequence>MTTDPILKLRSYQLEAVDFLHRPGKGKALFLDMGLGKTATCLCALTRDHLPALVVAPKRVAEFTWAAERDIWAPHLSVTVVKGTPQKRAAALAVDADLTVISRENLAEAAQKAASGYFKTLIIDELSGYKNQATQRFKGASMITPFVQHVWGLTGTPTPKGLLDLYSQIKLLDGGLALGRTLTAYRERFFLPSQRFGNFTQWLPKAGAETKVYKAIEHLVLSQGTEGRVELPEVTYVTHPVRMTATAVKAYKKMRDEMSVWLASEGEEITAQNAAVASGKLSQITSGFLYQEADIDAPESAERPFKQLHRSKLDKLEDLVEAANGSPVLVFYRFAAELQMLQAHPKLGPLVSTVKDKDFVDRWNNGEIPILAAHPESIGHGLNLQKGGHIAVWLSLPWSSEAWLQSNKRLHRSGQEHPVTIHILEVPNSIDEHVYARLTDKVDAQQALLDYLKKKDDAPGV</sequence>
<dbReference type="Proteomes" id="UP000785653">
    <property type="component" value="Unassembled WGS sequence"/>
</dbReference>
<keyword evidence="2" id="KW-0067">ATP-binding</keyword>
<organism evidence="2 3">
    <name type="scientific">Rothia mucilaginosa</name>
    <dbReference type="NCBI Taxonomy" id="43675"/>
    <lineage>
        <taxon>Bacteria</taxon>
        <taxon>Bacillati</taxon>
        <taxon>Actinomycetota</taxon>
        <taxon>Actinomycetes</taxon>
        <taxon>Micrococcales</taxon>
        <taxon>Micrococcaceae</taxon>
        <taxon>Rothia</taxon>
    </lineage>
</organism>
<dbReference type="GO" id="GO:0005524">
    <property type="term" value="F:ATP binding"/>
    <property type="evidence" value="ECO:0007669"/>
    <property type="project" value="InterPro"/>
</dbReference>
<dbReference type="GO" id="GO:0004386">
    <property type="term" value="F:helicase activity"/>
    <property type="evidence" value="ECO:0007669"/>
    <property type="project" value="UniProtKB-KW"/>
</dbReference>
<evidence type="ECO:0000313" key="2">
    <source>
        <dbReference type="EMBL" id="MBF1672621.1"/>
    </source>
</evidence>
<dbReference type="InterPro" id="IPR000330">
    <property type="entry name" value="SNF2_N"/>
</dbReference>
<proteinExistence type="predicted"/>
<evidence type="ECO:0000313" key="3">
    <source>
        <dbReference type="Proteomes" id="UP000785653"/>
    </source>
</evidence>
<dbReference type="InterPro" id="IPR038718">
    <property type="entry name" value="SNF2-like_sf"/>
</dbReference>
<feature type="domain" description="Helicase ATP-binding" evidence="1">
    <location>
        <begin position="18"/>
        <end position="175"/>
    </location>
</feature>
<name>A0A930Q0C1_9MICC</name>
<comment type="caution">
    <text evidence="2">The sequence shown here is derived from an EMBL/GenBank/DDBJ whole genome shotgun (WGS) entry which is preliminary data.</text>
</comment>
<dbReference type="InterPro" id="IPR027417">
    <property type="entry name" value="P-loop_NTPase"/>
</dbReference>
<evidence type="ECO:0000259" key="1">
    <source>
        <dbReference type="PROSITE" id="PS51192"/>
    </source>
</evidence>
<dbReference type="SMART" id="SM00487">
    <property type="entry name" value="DEXDc"/>
    <property type="match status" value="1"/>
</dbReference>
<keyword evidence="2" id="KW-0378">Hydrolase</keyword>
<gene>
    <name evidence="2" type="ORF">HXO65_00175</name>
</gene>
<keyword evidence="2" id="KW-0347">Helicase</keyword>
<dbReference type="AlphaFoldDB" id="A0A930Q0C1"/>
<dbReference type="InterPro" id="IPR014001">
    <property type="entry name" value="Helicase_ATP-bd"/>
</dbReference>
<protein>
    <submittedName>
        <fullName evidence="2">DEAD/DEAH box helicase</fullName>
    </submittedName>
</protein>
<dbReference type="SUPFAM" id="SSF52540">
    <property type="entry name" value="P-loop containing nucleoside triphosphate hydrolases"/>
    <property type="match status" value="2"/>
</dbReference>
<dbReference type="Gene3D" id="3.40.50.10810">
    <property type="entry name" value="Tandem AAA-ATPase domain"/>
    <property type="match status" value="1"/>
</dbReference>
<keyword evidence="2" id="KW-0547">Nucleotide-binding</keyword>